<comment type="catalytic activity">
    <reaction evidence="1">
        <text>Hydrolysis of terminal non-reducing N-acetyl-D-hexosamine residues in N-acetyl-beta-D-hexosaminides.</text>
        <dbReference type="EC" id="3.2.1.52"/>
    </reaction>
</comment>
<comment type="similarity">
    <text evidence="2">Belongs to the glycosyl hydrolase 3 family.</text>
</comment>
<evidence type="ECO:0000256" key="5">
    <source>
        <dbReference type="ARBA" id="ARBA00023295"/>
    </source>
</evidence>
<dbReference type="Gene3D" id="3.40.50.1700">
    <property type="entry name" value="Glycoside hydrolase family 3 C-terminal domain"/>
    <property type="match status" value="1"/>
</dbReference>
<dbReference type="InterPro" id="IPR050226">
    <property type="entry name" value="NagZ_Beta-hexosaminidase"/>
</dbReference>
<keyword evidence="8" id="KW-1185">Reference proteome</keyword>
<dbReference type="Proteomes" id="UP000244240">
    <property type="component" value="Unassembled WGS sequence"/>
</dbReference>
<evidence type="ECO:0000256" key="1">
    <source>
        <dbReference type="ARBA" id="ARBA00001231"/>
    </source>
</evidence>
<comment type="caution">
    <text evidence="7">The sequence shown here is derived from an EMBL/GenBank/DDBJ whole genome shotgun (WGS) entry which is preliminary data.</text>
</comment>
<protein>
    <recommendedName>
        <fullName evidence="3">beta-N-acetylhexosaminidase</fullName>
        <ecNumber evidence="3">3.2.1.52</ecNumber>
    </recommendedName>
</protein>
<dbReference type="GO" id="GO:0004563">
    <property type="term" value="F:beta-N-acetylhexosaminidase activity"/>
    <property type="evidence" value="ECO:0007669"/>
    <property type="project" value="UniProtKB-EC"/>
</dbReference>
<dbReference type="InterPro" id="IPR036962">
    <property type="entry name" value="Glyco_hydro_3_N_sf"/>
</dbReference>
<keyword evidence="5" id="KW-0326">Glycosidase</keyword>
<gene>
    <name evidence="7" type="ORF">C8P63_12168</name>
</gene>
<dbReference type="SUPFAM" id="SSF52279">
    <property type="entry name" value="Beta-D-glucan exohydrolase, C-terminal domain"/>
    <property type="match status" value="1"/>
</dbReference>
<dbReference type="PRINTS" id="PR00133">
    <property type="entry name" value="GLHYDRLASE3"/>
</dbReference>
<dbReference type="InterPro" id="IPR017853">
    <property type="entry name" value="GH"/>
</dbReference>
<dbReference type="SUPFAM" id="SSF51445">
    <property type="entry name" value="(Trans)glycosidases"/>
    <property type="match status" value="1"/>
</dbReference>
<dbReference type="GO" id="GO:0005975">
    <property type="term" value="P:carbohydrate metabolic process"/>
    <property type="evidence" value="ECO:0007669"/>
    <property type="project" value="InterPro"/>
</dbReference>
<sequence length="587" mass="62870">MAPFLRGLFIAVLSFSILVLPSSRPGNSGTSADQFLSKGREGIEGAIDRIIGEMTPEEKVGQLFMVGFHNGEQPAFEMNPQIRTLIRDEKVGSVILFDRNLQSPRQVAELTNDMQRLALSGSLGLPLLISIDQEGGKVVRMREGVTVFPGGMALGAAGDPSITRLSGRVVGSELRAMGINMNLAPVLDVNNNPKNPVIGARSFASDPKLVAWMASAQIRGYHDGTVLTVAKHFPGHGDTATDSHVDLPAVPHSLDRLNRVELVPFKEVLDETDAVMSAHITFPAIEGTPGLPGTLSKKVLTGLLRERLGFKGVIITDDMEMGAIVDRFGAEEAAVRAIKSGADIVLVSHDLSRQQASIRAVREAVAKGEISEERIDRSLRRILRLKMKRMGGTSVASQPLVPTENIRERVGTKENGSAAEQAARAALTLVRDPQHRLPLNPSQSKQLLVVSSVGAEPMGSFFSDLGFSVRVRTLDTDPGPDDIREVTKQAAGVDSVIIGTTRAEANQGQAELIRRLEAGGIPVIALGLDTPYEVKALPDSTPYLALYSATPESLKAAAEALVGETPIRGKLPVEIPGRYPVGHGLKR</sequence>
<dbReference type="GO" id="GO:0009254">
    <property type="term" value="P:peptidoglycan turnover"/>
    <property type="evidence" value="ECO:0007669"/>
    <property type="project" value="TreeGrafter"/>
</dbReference>
<evidence type="ECO:0000256" key="3">
    <source>
        <dbReference type="ARBA" id="ARBA00012663"/>
    </source>
</evidence>
<evidence type="ECO:0000256" key="4">
    <source>
        <dbReference type="ARBA" id="ARBA00022801"/>
    </source>
</evidence>
<dbReference type="AlphaFoldDB" id="A0A2T6BGJ6"/>
<accession>A0A2T6BGJ6</accession>
<dbReference type="InterPro" id="IPR001764">
    <property type="entry name" value="Glyco_hydro_3_N"/>
</dbReference>
<evidence type="ECO:0000313" key="8">
    <source>
        <dbReference type="Proteomes" id="UP000244240"/>
    </source>
</evidence>
<dbReference type="EMBL" id="QBKR01000021">
    <property type="protein sequence ID" value="PTX55188.1"/>
    <property type="molecule type" value="Genomic_DNA"/>
</dbReference>
<keyword evidence="4" id="KW-0378">Hydrolase</keyword>
<dbReference type="EC" id="3.2.1.52" evidence="3"/>
<proteinExistence type="inferred from homology"/>
<dbReference type="PANTHER" id="PTHR30480:SF13">
    <property type="entry name" value="BETA-HEXOSAMINIDASE"/>
    <property type="match status" value="1"/>
</dbReference>
<dbReference type="Gene3D" id="3.20.20.300">
    <property type="entry name" value="Glycoside hydrolase, family 3, N-terminal domain"/>
    <property type="match status" value="1"/>
</dbReference>
<dbReference type="NCBIfam" id="NF003740">
    <property type="entry name" value="PRK05337.1"/>
    <property type="match status" value="1"/>
</dbReference>
<evidence type="ECO:0000313" key="7">
    <source>
        <dbReference type="EMBL" id="PTX55188.1"/>
    </source>
</evidence>
<dbReference type="RefSeq" id="WP_170109666.1">
    <property type="nucleotide sequence ID" value="NZ_QBKR01000021.1"/>
</dbReference>
<dbReference type="InterPro" id="IPR036881">
    <property type="entry name" value="Glyco_hydro_3_C_sf"/>
</dbReference>
<organism evidence="7 8">
    <name type="scientific">Melghirimyces profundicolus</name>
    <dbReference type="NCBI Taxonomy" id="1242148"/>
    <lineage>
        <taxon>Bacteria</taxon>
        <taxon>Bacillati</taxon>
        <taxon>Bacillota</taxon>
        <taxon>Bacilli</taxon>
        <taxon>Bacillales</taxon>
        <taxon>Thermoactinomycetaceae</taxon>
        <taxon>Melghirimyces</taxon>
    </lineage>
</organism>
<evidence type="ECO:0000259" key="6">
    <source>
        <dbReference type="Pfam" id="PF00933"/>
    </source>
</evidence>
<dbReference type="PANTHER" id="PTHR30480">
    <property type="entry name" value="BETA-HEXOSAMINIDASE-RELATED"/>
    <property type="match status" value="1"/>
</dbReference>
<reference evidence="7 8" key="1">
    <citation type="submission" date="2018-04" db="EMBL/GenBank/DDBJ databases">
        <title>Genomic Encyclopedia of Archaeal and Bacterial Type Strains, Phase II (KMG-II): from individual species to whole genera.</title>
        <authorList>
            <person name="Goeker M."/>
        </authorList>
    </citation>
    <scope>NUCLEOTIDE SEQUENCE [LARGE SCALE GENOMIC DNA]</scope>
    <source>
        <strain evidence="7 8">DSM 45787</strain>
    </source>
</reference>
<name>A0A2T6BGJ6_9BACL</name>
<evidence type="ECO:0000256" key="2">
    <source>
        <dbReference type="ARBA" id="ARBA00005336"/>
    </source>
</evidence>
<feature type="domain" description="Glycoside hydrolase family 3 N-terminal" evidence="6">
    <location>
        <begin position="57"/>
        <end position="385"/>
    </location>
</feature>
<dbReference type="Pfam" id="PF00933">
    <property type="entry name" value="Glyco_hydro_3"/>
    <property type="match status" value="1"/>
</dbReference>